<keyword evidence="3" id="KW-1185">Reference proteome</keyword>
<dbReference type="AlphaFoldDB" id="A0A1I4DIJ5"/>
<organism evidence="2 3">
    <name type="scientific">Streptosporangium canum</name>
    <dbReference type="NCBI Taxonomy" id="324952"/>
    <lineage>
        <taxon>Bacteria</taxon>
        <taxon>Bacillati</taxon>
        <taxon>Actinomycetota</taxon>
        <taxon>Actinomycetes</taxon>
        <taxon>Streptosporangiales</taxon>
        <taxon>Streptosporangiaceae</taxon>
        <taxon>Streptosporangium</taxon>
    </lineage>
</organism>
<feature type="transmembrane region" description="Helical" evidence="1">
    <location>
        <begin position="44"/>
        <end position="63"/>
    </location>
</feature>
<keyword evidence="1" id="KW-0472">Membrane</keyword>
<keyword evidence="1" id="KW-0812">Transmembrane</keyword>
<gene>
    <name evidence="2" type="ORF">SAMN05216275_14189</name>
</gene>
<feature type="transmembrane region" description="Helical" evidence="1">
    <location>
        <begin position="12"/>
        <end position="32"/>
    </location>
</feature>
<dbReference type="RefSeq" id="WP_093891509.1">
    <property type="nucleotide sequence ID" value="NZ_FOQY01000041.1"/>
</dbReference>
<dbReference type="Proteomes" id="UP000199111">
    <property type="component" value="Unassembled WGS sequence"/>
</dbReference>
<name>A0A1I4DIJ5_9ACTN</name>
<accession>A0A1I4DIJ5</accession>
<reference evidence="3" key="1">
    <citation type="submission" date="2016-10" db="EMBL/GenBank/DDBJ databases">
        <authorList>
            <person name="Varghese N."/>
            <person name="Submissions S."/>
        </authorList>
    </citation>
    <scope>NUCLEOTIDE SEQUENCE [LARGE SCALE GENOMIC DNA]</scope>
    <source>
        <strain evidence="3">CGMCC 4.2126</strain>
    </source>
</reference>
<evidence type="ECO:0000313" key="2">
    <source>
        <dbReference type="EMBL" id="SFK93055.1"/>
    </source>
</evidence>
<proteinExistence type="predicted"/>
<evidence type="ECO:0000313" key="3">
    <source>
        <dbReference type="Proteomes" id="UP000199111"/>
    </source>
</evidence>
<dbReference type="GeneID" id="96302975"/>
<evidence type="ECO:0000256" key="1">
    <source>
        <dbReference type="SAM" id="Phobius"/>
    </source>
</evidence>
<protein>
    <submittedName>
        <fullName evidence="2">Uncharacterized protein</fullName>
    </submittedName>
</protein>
<keyword evidence="1" id="KW-1133">Transmembrane helix</keyword>
<feature type="transmembrane region" description="Helical" evidence="1">
    <location>
        <begin position="70"/>
        <end position="89"/>
    </location>
</feature>
<dbReference type="EMBL" id="FOQY01000041">
    <property type="protein sequence ID" value="SFK93055.1"/>
    <property type="molecule type" value="Genomic_DNA"/>
</dbReference>
<sequence>MNIPPLVGKPLAHAWAETLFFSIGAIIAATLIPRADTLPGLTGLTGLAVATFSVAALSAMYAVTRSPRPGLLRVCGYGCAAIMLAAWLAL</sequence>